<evidence type="ECO:0000256" key="1">
    <source>
        <dbReference type="ARBA" id="ARBA00004022"/>
    </source>
</evidence>
<evidence type="ECO:0000256" key="8">
    <source>
        <dbReference type="PIRSR" id="PIRSR601344-1"/>
    </source>
</evidence>
<dbReference type="SUPFAM" id="SSF103511">
    <property type="entry name" value="Chlorophyll a-b binding protein"/>
    <property type="match status" value="1"/>
</dbReference>
<dbReference type="Gene3D" id="1.10.3460.10">
    <property type="entry name" value="Chlorophyll a/b binding protein domain"/>
    <property type="match status" value="1"/>
</dbReference>
<name>A0A7S2UKX5_9STRA</name>
<feature type="binding site" evidence="8">
    <location>
        <position position="68"/>
    </location>
    <ligand>
        <name>chlorophyll a</name>
        <dbReference type="ChEBI" id="CHEBI:58416"/>
        <label>1</label>
    </ligand>
</feature>
<comment type="subcellular location">
    <subcellularLocation>
        <location evidence="2">Plastid</location>
        <location evidence="2">Chloroplast</location>
    </subcellularLocation>
</comment>
<comment type="function">
    <text evidence="1">The light-harvesting complex (LHC) functions as a light receptor, it captures and delivers excitation energy to photosystems with which it is closely associated. Energy is transferred from the carotenoid and chlorophyll C (or B) to chlorophyll A and the photosynthetic reaction centers where it is used to synthesize ATP and reducing power.</text>
</comment>
<gene>
    <name evidence="10" type="ORF">ASEP1449_LOCUS14849</name>
</gene>
<keyword evidence="7" id="KW-0437">Light-harvesting polypeptide</keyword>
<feature type="binding site" description="axial binding residue" evidence="8">
    <location>
        <position position="133"/>
    </location>
    <ligand>
        <name>chlorophyll b</name>
        <dbReference type="ChEBI" id="CHEBI:61721"/>
        <label>1</label>
    </ligand>
    <ligandPart>
        <name>Mg</name>
        <dbReference type="ChEBI" id="CHEBI:25107"/>
    </ligandPart>
</feature>
<comment type="similarity">
    <text evidence="3">Belongs to the fucoxanthin chlorophyll protein family.</text>
</comment>
<protein>
    <recommendedName>
        <fullName evidence="11">Plastid light harvesting protein</fullName>
    </recommendedName>
</protein>
<dbReference type="GO" id="GO:0016168">
    <property type="term" value="F:chlorophyll binding"/>
    <property type="evidence" value="ECO:0007669"/>
    <property type="project" value="UniProtKB-KW"/>
</dbReference>
<dbReference type="GO" id="GO:0016020">
    <property type="term" value="C:membrane"/>
    <property type="evidence" value="ECO:0007669"/>
    <property type="project" value="InterPro"/>
</dbReference>
<feature type="binding site" evidence="8">
    <location>
        <position position="170"/>
    </location>
    <ligand>
        <name>chlorophyll a</name>
        <dbReference type="ChEBI" id="CHEBI:58416"/>
        <label>1</label>
    </ligand>
</feature>
<sequence>MRSVVAILAVAGSAAAFSPVAQPMARTTSLNAEGYDGLVGISLETGKKFFDPLGLAEYIPAEWARKAELSNGRSAMLATVGWFFPYSVYKFDSDDVTSVDPMKAILEADPQWWAQFVIFCGVIEAIKYRGELEGKTYSSVGEPVVDYMKMYPEDQAARELMAEKELKNGRLAMLGIASFLSAHFIPGSVPGLPAGF</sequence>
<evidence type="ECO:0008006" key="11">
    <source>
        <dbReference type="Google" id="ProtNLM"/>
    </source>
</evidence>
<keyword evidence="8" id="KW-0148">Chlorophyll</keyword>
<dbReference type="AlphaFoldDB" id="A0A7S2UKX5"/>
<feature type="signal peptide" evidence="9">
    <location>
        <begin position="1"/>
        <end position="16"/>
    </location>
</feature>
<dbReference type="EMBL" id="HBHQ01021978">
    <property type="protein sequence ID" value="CAD9823015.1"/>
    <property type="molecule type" value="Transcribed_RNA"/>
</dbReference>
<keyword evidence="4" id="KW-0150">Chloroplast</keyword>
<evidence type="ECO:0000256" key="9">
    <source>
        <dbReference type="SAM" id="SignalP"/>
    </source>
</evidence>
<feature type="binding site" evidence="8">
    <location>
        <position position="165"/>
    </location>
    <ligand>
        <name>chlorophyll a</name>
        <dbReference type="ChEBI" id="CHEBI:58416"/>
        <label>1</label>
    </ligand>
</feature>
<keyword evidence="8" id="KW-0157">Chromophore</keyword>
<keyword evidence="5" id="KW-0602">Photosynthesis</keyword>
<evidence type="ECO:0000313" key="10">
    <source>
        <dbReference type="EMBL" id="CAD9823015.1"/>
    </source>
</evidence>
<dbReference type="InterPro" id="IPR022796">
    <property type="entry name" value="Chloroa_b-bind"/>
</dbReference>
<keyword evidence="9" id="KW-0732">Signal</keyword>
<dbReference type="PANTHER" id="PTHR21649">
    <property type="entry name" value="CHLOROPHYLL A/B BINDING PROTEIN"/>
    <property type="match status" value="1"/>
</dbReference>
<proteinExistence type="inferred from homology"/>
<evidence type="ECO:0000256" key="5">
    <source>
        <dbReference type="ARBA" id="ARBA00022531"/>
    </source>
</evidence>
<evidence type="ECO:0000256" key="7">
    <source>
        <dbReference type="ARBA" id="ARBA00023243"/>
    </source>
</evidence>
<feature type="binding site" evidence="8">
    <location>
        <position position="168"/>
    </location>
    <ligand>
        <name>chlorophyll b</name>
        <dbReference type="ChEBI" id="CHEBI:61721"/>
        <label>4</label>
    </ligand>
</feature>
<feature type="chain" id="PRO_5031287446" description="Plastid light harvesting protein" evidence="9">
    <location>
        <begin position="17"/>
        <end position="196"/>
    </location>
</feature>
<dbReference type="GO" id="GO:0030076">
    <property type="term" value="C:light-harvesting complex"/>
    <property type="evidence" value="ECO:0007669"/>
    <property type="project" value="UniProtKB-KW"/>
</dbReference>
<evidence type="ECO:0000256" key="6">
    <source>
        <dbReference type="ARBA" id="ARBA00022640"/>
    </source>
</evidence>
<dbReference type="GO" id="GO:0009507">
    <property type="term" value="C:chloroplast"/>
    <property type="evidence" value="ECO:0007669"/>
    <property type="project" value="UniProtKB-SubCell"/>
</dbReference>
<accession>A0A7S2UKX5</accession>
<reference evidence="10" key="1">
    <citation type="submission" date="2021-01" db="EMBL/GenBank/DDBJ databases">
        <authorList>
            <person name="Corre E."/>
            <person name="Pelletier E."/>
            <person name="Niang G."/>
            <person name="Scheremetjew M."/>
            <person name="Finn R."/>
            <person name="Kale V."/>
            <person name="Holt S."/>
            <person name="Cochrane G."/>
            <person name="Meng A."/>
            <person name="Brown T."/>
            <person name="Cohen L."/>
        </authorList>
    </citation>
    <scope>NUCLEOTIDE SEQUENCE</scope>
    <source>
        <strain evidence="10">CCMP2084</strain>
    </source>
</reference>
<dbReference type="GO" id="GO:0009765">
    <property type="term" value="P:photosynthesis, light harvesting"/>
    <property type="evidence" value="ECO:0007669"/>
    <property type="project" value="InterPro"/>
</dbReference>
<evidence type="ECO:0000256" key="2">
    <source>
        <dbReference type="ARBA" id="ARBA00004229"/>
    </source>
</evidence>
<dbReference type="Pfam" id="PF00504">
    <property type="entry name" value="Chloroa_b-bind"/>
    <property type="match status" value="1"/>
</dbReference>
<dbReference type="InterPro" id="IPR001344">
    <property type="entry name" value="Chloro_AB-bd_pln"/>
</dbReference>
<feature type="binding site" evidence="8">
    <location>
        <position position="164"/>
    </location>
    <ligand>
        <name>chlorophyll a</name>
        <dbReference type="ChEBI" id="CHEBI:58416"/>
        <label>1</label>
    </ligand>
</feature>
<organism evidence="10">
    <name type="scientific">Attheya septentrionalis</name>
    <dbReference type="NCBI Taxonomy" id="420275"/>
    <lineage>
        <taxon>Eukaryota</taxon>
        <taxon>Sar</taxon>
        <taxon>Stramenopiles</taxon>
        <taxon>Ochrophyta</taxon>
        <taxon>Bacillariophyta</taxon>
        <taxon>Coscinodiscophyceae</taxon>
        <taxon>Chaetocerotophycidae</taxon>
        <taxon>Chaetocerotales</taxon>
        <taxon>Attheyaceae</taxon>
        <taxon>Attheya</taxon>
    </lineage>
</organism>
<evidence type="ECO:0000256" key="4">
    <source>
        <dbReference type="ARBA" id="ARBA00022528"/>
    </source>
</evidence>
<feature type="binding site" description="axial binding residue" evidence="8">
    <location>
        <position position="73"/>
    </location>
    <ligand>
        <name>chlorophyll b</name>
        <dbReference type="ChEBI" id="CHEBI:61721"/>
        <label>1</label>
    </ligand>
    <ligandPart>
        <name>Mg</name>
        <dbReference type="ChEBI" id="CHEBI:25107"/>
    </ligandPart>
</feature>
<keyword evidence="6" id="KW-0934">Plastid</keyword>
<evidence type="ECO:0000256" key="3">
    <source>
        <dbReference type="ARBA" id="ARBA00005933"/>
    </source>
</evidence>